<dbReference type="Proteomes" id="UP000005945">
    <property type="component" value="Unassembled WGS sequence"/>
</dbReference>
<evidence type="ECO:0000313" key="1">
    <source>
        <dbReference type="EMBL" id="EDP21460.1"/>
    </source>
</evidence>
<evidence type="ECO:0000313" key="2">
    <source>
        <dbReference type="Proteomes" id="UP000005945"/>
    </source>
</evidence>
<accession>A8SBW8</accession>
<gene>
    <name evidence="1" type="ORF">FAEPRAM212_01783</name>
</gene>
<name>A8SBW8_9FIRM</name>
<comment type="caution">
    <text evidence="1">The sequence shown here is derived from an EMBL/GenBank/DDBJ whole genome shotgun (WGS) entry which is preliminary data.</text>
</comment>
<sequence length="39" mass="4286">MLHRDLISQAAAEGAMQLAAAMVADAPTPRRKLRREILL</sequence>
<reference evidence="1 2" key="2">
    <citation type="submission" date="2007-09" db="EMBL/GenBank/DDBJ databases">
        <authorList>
            <person name="Fulton L."/>
            <person name="Clifton S."/>
            <person name="Fulton B."/>
            <person name="Xu J."/>
            <person name="Minx P."/>
            <person name="Pepin K.H."/>
            <person name="Johnson M."/>
            <person name="Thiruvilangam P."/>
            <person name="Bhonagiri V."/>
            <person name="Nash W.E."/>
            <person name="Mardis E.R."/>
            <person name="Wilson R.K."/>
        </authorList>
    </citation>
    <scope>NUCLEOTIDE SEQUENCE [LARGE SCALE GENOMIC DNA]</scope>
    <source>
        <strain evidence="1 2">M21/2</strain>
    </source>
</reference>
<organism evidence="1 2">
    <name type="scientific">Faecalibacterium prausnitzii M21/2</name>
    <dbReference type="NCBI Taxonomy" id="411485"/>
    <lineage>
        <taxon>Bacteria</taxon>
        <taxon>Bacillati</taxon>
        <taxon>Bacillota</taxon>
        <taxon>Clostridia</taxon>
        <taxon>Eubacteriales</taxon>
        <taxon>Oscillospiraceae</taxon>
        <taxon>Faecalibacterium</taxon>
    </lineage>
</organism>
<dbReference type="EMBL" id="ABED02000026">
    <property type="protein sequence ID" value="EDP21460.1"/>
    <property type="molecule type" value="Genomic_DNA"/>
</dbReference>
<protein>
    <submittedName>
        <fullName evidence="1">Uncharacterized protein</fullName>
    </submittedName>
</protein>
<reference evidence="1 2" key="1">
    <citation type="submission" date="2007-09" db="EMBL/GenBank/DDBJ databases">
        <title>Draft genome sequence of Faecalibacterium prausnitzii M21/2.</title>
        <authorList>
            <person name="Sudarsanam P."/>
            <person name="Ley R."/>
            <person name="Guruge J."/>
            <person name="Turnbaugh P.J."/>
            <person name="Mahowald M."/>
            <person name="Liep D."/>
            <person name="Gordon J."/>
        </authorList>
    </citation>
    <scope>NUCLEOTIDE SEQUENCE [LARGE SCALE GENOMIC DNA]</scope>
    <source>
        <strain evidence="1 2">M21/2</strain>
    </source>
</reference>
<dbReference type="HOGENOM" id="CLU_3310037_0_0_9"/>
<dbReference type="AlphaFoldDB" id="A8SBW8"/>
<proteinExistence type="predicted"/>